<dbReference type="GO" id="GO:0005975">
    <property type="term" value="P:carbohydrate metabolic process"/>
    <property type="evidence" value="ECO:0007669"/>
    <property type="project" value="InterPro"/>
</dbReference>
<evidence type="ECO:0000313" key="1">
    <source>
        <dbReference type="EMBL" id="AVR47545.1"/>
    </source>
</evidence>
<dbReference type="InterPro" id="IPR005501">
    <property type="entry name" value="LamB/YcsF/PxpA-like"/>
</dbReference>
<reference evidence="2" key="1">
    <citation type="submission" date="2018-03" db="EMBL/GenBank/DDBJ databases">
        <title>Gramella fulva sp. nov., isolated from a dry surface of tidal flat.</title>
        <authorList>
            <person name="Hwang S.H."/>
            <person name="Hwang W.M."/>
            <person name="Kang K."/>
            <person name="Ahn T.-Y."/>
        </authorList>
    </citation>
    <scope>NUCLEOTIDE SEQUENCE [LARGE SCALE GENOMIC DNA]</scope>
    <source>
        <strain evidence="2">SH35</strain>
    </source>
</reference>
<dbReference type="Pfam" id="PF03746">
    <property type="entry name" value="LamB_YcsF"/>
    <property type="match status" value="1"/>
</dbReference>
<dbReference type="PANTHER" id="PTHR30292:SF0">
    <property type="entry name" value="5-OXOPROLINASE SUBUNIT A"/>
    <property type="match status" value="1"/>
</dbReference>
<dbReference type="KEGG" id="grs:C7S20_17905"/>
<dbReference type="EMBL" id="CP028136">
    <property type="protein sequence ID" value="AVR47545.1"/>
    <property type="molecule type" value="Genomic_DNA"/>
</dbReference>
<sequence length="246" mass="27625">MKKKIHINCDLGEGGEHDADLMPLISACNIACGGHAGNLDTMHRTVQLAMENKIEIGAHPSYPDKTNFGRKSMKMSDEDLKLSIEAQVLTLKQIIEAEGGKLSHIKLHGALYNDAAKDENIARTVIDALDLLEENYRLFVPFNSKISEYAMGKYELFCEVFGDRNYEHDLSLVSRSKPNAVIDQKEQVFEHVFSMFRDKKITTISGEKINCKADTFCIHSDTNSAVEILEYLHKKFAEEGISIINS</sequence>
<dbReference type="Gene3D" id="3.20.20.370">
    <property type="entry name" value="Glycoside hydrolase/deacetylase"/>
    <property type="match status" value="1"/>
</dbReference>
<protein>
    <submittedName>
        <fullName evidence="1">Lactam utilization protein LamB</fullName>
    </submittedName>
</protein>
<dbReference type="RefSeq" id="WP_107014312.1">
    <property type="nucleotide sequence ID" value="NZ_CP028136.1"/>
</dbReference>
<dbReference type="SUPFAM" id="SSF88713">
    <property type="entry name" value="Glycoside hydrolase/deacetylase"/>
    <property type="match status" value="1"/>
</dbReference>
<dbReference type="CDD" id="cd10801">
    <property type="entry name" value="LamB_YcsF_like_1"/>
    <property type="match status" value="1"/>
</dbReference>
<evidence type="ECO:0000313" key="2">
    <source>
        <dbReference type="Proteomes" id="UP000241507"/>
    </source>
</evidence>
<dbReference type="Proteomes" id="UP000241507">
    <property type="component" value="Chromosome"/>
</dbReference>
<proteinExistence type="predicted"/>
<dbReference type="PANTHER" id="PTHR30292">
    <property type="entry name" value="UNCHARACTERIZED PROTEIN YBGL-RELATED"/>
    <property type="match status" value="1"/>
</dbReference>
<dbReference type="NCBIfam" id="NF003814">
    <property type="entry name" value="PRK05406.1-3"/>
    <property type="match status" value="1"/>
</dbReference>
<keyword evidence="2" id="KW-1185">Reference proteome</keyword>
<gene>
    <name evidence="1" type="ORF">C7S20_17905</name>
</gene>
<dbReference type="AlphaFoldDB" id="A0A2R3ZB99"/>
<dbReference type="OrthoDB" id="9773478at2"/>
<dbReference type="InterPro" id="IPR011330">
    <property type="entry name" value="Glyco_hydro/deAcase_b/a-brl"/>
</dbReference>
<accession>A0A2R3ZB99</accession>
<organism evidence="1 2">
    <name type="scientific">Christiangramia fulva</name>
    <dbReference type="NCBI Taxonomy" id="2126553"/>
    <lineage>
        <taxon>Bacteria</taxon>
        <taxon>Pseudomonadati</taxon>
        <taxon>Bacteroidota</taxon>
        <taxon>Flavobacteriia</taxon>
        <taxon>Flavobacteriales</taxon>
        <taxon>Flavobacteriaceae</taxon>
        <taxon>Christiangramia</taxon>
    </lineage>
</organism>
<name>A0A2R3ZB99_9FLAO</name>
<dbReference type="NCBIfam" id="NF003816">
    <property type="entry name" value="PRK05406.1-5"/>
    <property type="match status" value="1"/>
</dbReference>